<keyword evidence="3" id="KW-1185">Reference proteome</keyword>
<evidence type="ECO:0000256" key="1">
    <source>
        <dbReference type="SAM" id="MobiDB-lite"/>
    </source>
</evidence>
<feature type="region of interest" description="Disordered" evidence="1">
    <location>
        <begin position="77"/>
        <end position="110"/>
    </location>
</feature>
<protein>
    <submittedName>
        <fullName evidence="2">BQ5605_C022g09566 protein</fullName>
    </submittedName>
</protein>
<reference evidence="2 3" key="1">
    <citation type="submission" date="2016-11" db="EMBL/GenBank/DDBJ databases">
        <authorList>
            <person name="Jaros S."/>
            <person name="Januszkiewicz K."/>
            <person name="Wedrychowicz H."/>
        </authorList>
    </citation>
    <scope>NUCLEOTIDE SEQUENCE [LARGE SCALE GENOMIC DNA]</scope>
</reference>
<dbReference type="EMBL" id="FQNC01000084">
    <property type="protein sequence ID" value="SGZ22962.1"/>
    <property type="molecule type" value="Genomic_DNA"/>
</dbReference>
<feature type="compositionally biased region" description="Polar residues" evidence="1">
    <location>
        <begin position="100"/>
        <end position="110"/>
    </location>
</feature>
<sequence>MRPDPEYHSIHGNPTRPRPDRRPTRSPPPSARELSIPSLDYYLWQCTQDTGKQPMEGCVALRLWCTDEPELFQQTTADGLPDLTSFARSPGDTIDETDDNLNTNEGVDLT</sequence>
<evidence type="ECO:0000313" key="3">
    <source>
        <dbReference type="Proteomes" id="UP000249464"/>
    </source>
</evidence>
<dbReference type="AlphaFoldDB" id="A0A2X0PLF1"/>
<organism evidence="2 3">
    <name type="scientific">Microbotryum silenes-dioicae</name>
    <dbReference type="NCBI Taxonomy" id="796604"/>
    <lineage>
        <taxon>Eukaryota</taxon>
        <taxon>Fungi</taxon>
        <taxon>Dikarya</taxon>
        <taxon>Basidiomycota</taxon>
        <taxon>Pucciniomycotina</taxon>
        <taxon>Microbotryomycetes</taxon>
        <taxon>Microbotryales</taxon>
        <taxon>Microbotryaceae</taxon>
        <taxon>Microbotryum</taxon>
    </lineage>
</organism>
<gene>
    <name evidence="2" type="primary">BQ5605_C022g09566</name>
    <name evidence="2" type="ORF">BQ5605_C022G09566</name>
</gene>
<accession>A0A2X0PLF1</accession>
<name>A0A2X0PLF1_9BASI</name>
<proteinExistence type="predicted"/>
<dbReference type="Proteomes" id="UP000249464">
    <property type="component" value="Unassembled WGS sequence"/>
</dbReference>
<evidence type="ECO:0000313" key="2">
    <source>
        <dbReference type="EMBL" id="SGZ22962.1"/>
    </source>
</evidence>
<feature type="region of interest" description="Disordered" evidence="1">
    <location>
        <begin position="1"/>
        <end position="34"/>
    </location>
</feature>